<evidence type="ECO:0000256" key="1">
    <source>
        <dbReference type="ARBA" id="ARBA00022801"/>
    </source>
</evidence>
<keyword evidence="2" id="KW-0175">Coiled coil</keyword>
<dbReference type="SUPFAM" id="SSF52540">
    <property type="entry name" value="P-loop containing nucleoside triphosphate hydrolases"/>
    <property type="match status" value="2"/>
</dbReference>
<dbReference type="Pfam" id="PF00176">
    <property type="entry name" value="SNF2-rel_dom"/>
    <property type="match status" value="1"/>
</dbReference>
<dbReference type="CDD" id="cd09178">
    <property type="entry name" value="PLDc_N_Snf2_like"/>
    <property type="match status" value="1"/>
</dbReference>
<proteinExistence type="predicted"/>
<comment type="caution">
    <text evidence="5">The sequence shown here is derived from an EMBL/GenBank/DDBJ whole genome shotgun (WGS) entry which is preliminary data.</text>
</comment>
<sequence length="1127" mass="132097">MHNFITNQSTKDLKRRINQLISKSKELKFLIGFFYFSGIRELYDGLKENNNFMLKILVGLDVDKFNFNLVEYAENEKLSDEEKIYNFLESVKKSINTDVFDVKEFYEQVYFFLHLIVNDRLIIRKTFKPNHSKLYLFKLEEDQVGKNKLFITGSSNLTKAGLTTQSEFNVEISDYGFEEAEEYFDNLWNEAVKITEADDIKKRLIELIENETLIKKISPFEAYTLVLKTYLDSFQHKKISTAIKKLLTDKGYKLYRYQIDAVEIALSVIENHNGVLIADVVGLGKTIIACMIAKNLRSRGVVICPPGLIGDDNMTEGWKKYLNEFQLYDWEVRSLGDLEKTLEFVKANDDIEVVIIDEAHRFRNQDTKGYELLKNICRDKKVILLTATPFNNKPEDVLALLNLFITPKRSSITLDSDLIAVFRAINYLFDKLAFIRKNYNSRDTKKVKTAKQLYRTFFGEDTIDLSKIKRRTHQLAKQMRDVIEPVTIRRNRLDLLKNSNYKNEVKELSVVDDPKEWFYELTPEQSAFYDEIITKYFEDPDEGGRFKGAIYLPFIYETGHGQNLFDEVEKDFEKNRELLQQRNLFDIMRRLIVKRFESSFGAFKQSIINFKSINERVLNFIEKTGKGDPLKGEYILDRDLLESIVEKSPDEIEEALKGYEKQITAGAYPKKHKRYKIEKFKDGKGFIDAIKSDIRLFDEVLEKLENFQLIEQDPKTECLLKHLQEELNKPVNSGEPKRKIVIFSEYADTVKYVSDKLEELKPEIRNRTLVVTGSLPESKISEITRNFDASAKIQDDDYDILLSTDKLSEGFNLNRAGMVINYDIPWNPVRVIQRLGRINRISKKVFEKLYIVNFFPTEKGAQLVRSREIAQNKMYMIHNTLGEDSKIFDPDEEPSPAKLYQKLLQNPEESEEESFYTKVLNLYLDIKKKHPELEKLLSELPKRIKVTKQFTEDEMIICFMKNRMYLKTVKMVENKVEVNDSSLELVLDKIRCEPKERGLDIDDDFWKMYESAKEFKERSYVPVSAQSNEKKALTNIDYLLRVNQNEQLLSLKKFIRTLREDIIDYGTLPDYTIRRIANLKLDNSDLKEAIEEINAIKDELGEDYLEKEKRKSGKEEKEIIIAIRNKN</sequence>
<dbReference type="GO" id="GO:0005524">
    <property type="term" value="F:ATP binding"/>
    <property type="evidence" value="ECO:0007669"/>
    <property type="project" value="InterPro"/>
</dbReference>
<dbReference type="SMART" id="SM00490">
    <property type="entry name" value="HELICc"/>
    <property type="match status" value="1"/>
</dbReference>
<dbReference type="PANTHER" id="PTHR45766">
    <property type="entry name" value="DNA ANNEALING HELICASE AND ENDONUCLEASE ZRANB3 FAMILY MEMBER"/>
    <property type="match status" value="1"/>
</dbReference>
<dbReference type="InterPro" id="IPR038718">
    <property type="entry name" value="SNF2-like_sf"/>
</dbReference>
<dbReference type="GO" id="GO:0016787">
    <property type="term" value="F:hydrolase activity"/>
    <property type="evidence" value="ECO:0007669"/>
    <property type="project" value="UniProtKB-KW"/>
</dbReference>
<dbReference type="AlphaFoldDB" id="A0A7V2ZJG1"/>
<keyword evidence="5" id="KW-0067">ATP-binding</keyword>
<name>A0A7V2ZJG1_9BACT</name>
<accession>A0A7V2ZJG1</accession>
<gene>
    <name evidence="5" type="ORF">ENS31_05390</name>
</gene>
<dbReference type="PROSITE" id="PS51192">
    <property type="entry name" value="HELICASE_ATP_BIND_1"/>
    <property type="match status" value="1"/>
</dbReference>
<dbReference type="Pfam" id="PF00271">
    <property type="entry name" value="Helicase_C"/>
    <property type="match status" value="1"/>
</dbReference>
<feature type="domain" description="Helicase C-terminal" evidence="4">
    <location>
        <begin position="715"/>
        <end position="885"/>
    </location>
</feature>
<dbReference type="InterPro" id="IPR027417">
    <property type="entry name" value="P-loop_NTPase"/>
</dbReference>
<evidence type="ECO:0000259" key="4">
    <source>
        <dbReference type="PROSITE" id="PS51194"/>
    </source>
</evidence>
<dbReference type="SMART" id="SM00487">
    <property type="entry name" value="DEXDc"/>
    <property type="match status" value="1"/>
</dbReference>
<dbReference type="PANTHER" id="PTHR45766:SF6">
    <property type="entry name" value="SWI_SNF-RELATED MATRIX-ASSOCIATED ACTIN-DEPENDENT REGULATOR OF CHROMATIN SUBFAMILY A-LIKE PROTEIN 1"/>
    <property type="match status" value="1"/>
</dbReference>
<evidence type="ECO:0000259" key="3">
    <source>
        <dbReference type="PROSITE" id="PS51192"/>
    </source>
</evidence>
<feature type="domain" description="Helicase ATP-binding" evidence="3">
    <location>
        <begin position="266"/>
        <end position="407"/>
    </location>
</feature>
<reference evidence="5" key="1">
    <citation type="journal article" date="2020" name="mSystems">
        <title>Genome- and Community-Level Interaction Insights into Carbon Utilization and Element Cycling Functions of Hydrothermarchaeota in Hydrothermal Sediment.</title>
        <authorList>
            <person name="Zhou Z."/>
            <person name="Liu Y."/>
            <person name="Xu W."/>
            <person name="Pan J."/>
            <person name="Luo Z.H."/>
            <person name="Li M."/>
        </authorList>
    </citation>
    <scope>NUCLEOTIDE SEQUENCE [LARGE SCALE GENOMIC DNA]</scope>
    <source>
        <strain evidence="5">SpSt-479</strain>
    </source>
</reference>
<dbReference type="InterPro" id="IPR000330">
    <property type="entry name" value="SNF2_N"/>
</dbReference>
<protein>
    <submittedName>
        <fullName evidence="5">Helicase</fullName>
    </submittedName>
</protein>
<organism evidence="5">
    <name type="scientific">Ignavibacterium album</name>
    <dbReference type="NCBI Taxonomy" id="591197"/>
    <lineage>
        <taxon>Bacteria</taxon>
        <taxon>Pseudomonadati</taxon>
        <taxon>Ignavibacteriota</taxon>
        <taxon>Ignavibacteria</taxon>
        <taxon>Ignavibacteriales</taxon>
        <taxon>Ignavibacteriaceae</taxon>
        <taxon>Ignavibacterium</taxon>
    </lineage>
</organism>
<dbReference type="CDD" id="cd18793">
    <property type="entry name" value="SF2_C_SNF"/>
    <property type="match status" value="1"/>
</dbReference>
<dbReference type="InterPro" id="IPR049730">
    <property type="entry name" value="SNF2/RAD54-like_C"/>
</dbReference>
<evidence type="ECO:0000256" key="2">
    <source>
        <dbReference type="SAM" id="Coils"/>
    </source>
</evidence>
<dbReference type="Gene3D" id="3.40.50.10810">
    <property type="entry name" value="Tandem AAA-ATPase domain"/>
    <property type="match status" value="1"/>
</dbReference>
<keyword evidence="1" id="KW-0378">Hydrolase</keyword>
<feature type="coiled-coil region" evidence="2">
    <location>
        <begin position="1076"/>
        <end position="1103"/>
    </location>
</feature>
<dbReference type="Gene3D" id="3.40.50.300">
    <property type="entry name" value="P-loop containing nucleotide triphosphate hydrolases"/>
    <property type="match status" value="1"/>
</dbReference>
<dbReference type="GO" id="GO:0004386">
    <property type="term" value="F:helicase activity"/>
    <property type="evidence" value="ECO:0007669"/>
    <property type="project" value="UniProtKB-KW"/>
</dbReference>
<keyword evidence="5" id="KW-0347">Helicase</keyword>
<keyword evidence="5" id="KW-0547">Nucleotide-binding</keyword>
<evidence type="ECO:0000313" key="5">
    <source>
        <dbReference type="EMBL" id="HFI90953.1"/>
    </source>
</evidence>
<dbReference type="EMBL" id="DSUJ01000008">
    <property type="protein sequence ID" value="HFI90953.1"/>
    <property type="molecule type" value="Genomic_DNA"/>
</dbReference>
<dbReference type="InterPro" id="IPR001650">
    <property type="entry name" value="Helicase_C-like"/>
</dbReference>
<dbReference type="PROSITE" id="PS51194">
    <property type="entry name" value="HELICASE_CTER"/>
    <property type="match status" value="1"/>
</dbReference>
<dbReference type="InterPro" id="IPR014001">
    <property type="entry name" value="Helicase_ATP-bd"/>
</dbReference>
<dbReference type="Gene3D" id="3.30.870.10">
    <property type="entry name" value="Endonuclease Chain A"/>
    <property type="match status" value="1"/>
</dbReference>